<dbReference type="InterPro" id="IPR045441">
    <property type="entry name" value="DUF6506"/>
</dbReference>
<proteinExistence type="predicted"/>
<dbReference type="EMBL" id="WJBE01000009">
    <property type="protein sequence ID" value="MBC3900285.1"/>
    <property type="molecule type" value="Genomic_DNA"/>
</dbReference>
<evidence type="ECO:0000313" key="1">
    <source>
        <dbReference type="EMBL" id="MBC3900285.1"/>
    </source>
</evidence>
<gene>
    <name evidence="1" type="ORF">GH811_11720</name>
</gene>
<protein>
    <submittedName>
        <fullName evidence="1">Uncharacterized protein</fullName>
    </submittedName>
</protein>
<accession>A0ABR6YYI5</accession>
<keyword evidence="2" id="KW-1185">Reference proteome</keyword>
<reference evidence="1 2" key="1">
    <citation type="journal article" date="2020" name="mSystems">
        <title>Defining Genomic and Predicted Metabolic Features of the Acetobacterium Genus.</title>
        <authorList>
            <person name="Ross D.E."/>
            <person name="Marshall C.W."/>
            <person name="Gulliver D."/>
            <person name="May H.D."/>
            <person name="Norman R.S."/>
        </authorList>
    </citation>
    <scope>NUCLEOTIDE SEQUENCE [LARGE SCALE GENOMIC DNA]</scope>
    <source>
        <strain evidence="1 2">DSM 4132</strain>
    </source>
</reference>
<comment type="caution">
    <text evidence="1">The sequence shown here is derived from an EMBL/GenBank/DDBJ whole genome shotgun (WGS) entry which is preliminary data.</text>
</comment>
<evidence type="ECO:0000313" key="2">
    <source>
        <dbReference type="Proteomes" id="UP000622405"/>
    </source>
</evidence>
<sequence>MALKAAFIFIAPNADPAIHRSVVETEAVTLIAVGVSSYETAAVAARSLVDEGVVAFELCGGFGHQGTAMISEAVKGKAAVGVVRFDIHPGLENKSGDEIFL</sequence>
<dbReference type="Proteomes" id="UP000622405">
    <property type="component" value="Unassembled WGS sequence"/>
</dbReference>
<name>A0ABR6YYI5_9FIRM</name>
<dbReference type="Pfam" id="PF20116">
    <property type="entry name" value="DUF6506"/>
    <property type="match status" value="1"/>
</dbReference>
<organism evidence="1 2">
    <name type="scientific">Acetobacterium malicum</name>
    <dbReference type="NCBI Taxonomy" id="52692"/>
    <lineage>
        <taxon>Bacteria</taxon>
        <taxon>Bacillati</taxon>
        <taxon>Bacillota</taxon>
        <taxon>Clostridia</taxon>
        <taxon>Eubacteriales</taxon>
        <taxon>Eubacteriaceae</taxon>
        <taxon>Acetobacterium</taxon>
    </lineage>
</organism>
<dbReference type="RefSeq" id="WP_186894545.1">
    <property type="nucleotide sequence ID" value="NZ_WJBE01000009.1"/>
</dbReference>